<dbReference type="STRING" id="1561998.A0A1I7TCD7"/>
<name>A0A1I7TCD7_9PELO</name>
<reference evidence="4" key="1">
    <citation type="submission" date="2016-11" db="UniProtKB">
        <authorList>
            <consortium name="WormBaseParasite"/>
        </authorList>
    </citation>
    <scope>IDENTIFICATION</scope>
</reference>
<keyword evidence="1" id="KW-0472">Membrane</keyword>
<evidence type="ECO:0000313" key="3">
    <source>
        <dbReference type="Proteomes" id="UP000095282"/>
    </source>
</evidence>
<dbReference type="WBParaSite" id="Csp11.Scaffold58.g365.t2">
    <property type="protein sequence ID" value="Csp11.Scaffold58.g365.t2"/>
    <property type="gene ID" value="Csp11.Scaffold58.g365"/>
</dbReference>
<keyword evidence="1" id="KW-0812">Transmembrane</keyword>
<dbReference type="PANTHER" id="PTHR22989">
    <property type="entry name" value="UNCHARACTERIZED DUF13 C.ELEGANS"/>
    <property type="match status" value="1"/>
</dbReference>
<proteinExistence type="predicted"/>
<dbReference type="Pfam" id="PF05050">
    <property type="entry name" value="Methyltransf_21"/>
    <property type="match status" value="1"/>
</dbReference>
<keyword evidence="1" id="KW-1133">Transmembrane helix</keyword>
<protein>
    <submittedName>
        <fullName evidence="4">Methyltransf_21 domain-containing protein</fullName>
    </submittedName>
</protein>
<keyword evidence="3" id="KW-1185">Reference proteome</keyword>
<evidence type="ECO:0000313" key="4">
    <source>
        <dbReference type="WBParaSite" id="Csp11.Scaffold58.g365.t2"/>
    </source>
</evidence>
<evidence type="ECO:0000256" key="1">
    <source>
        <dbReference type="SAM" id="Phobius"/>
    </source>
</evidence>
<dbReference type="PANTHER" id="PTHR22989:SF15">
    <property type="entry name" value="METHYLTRANSFERASE FKBM DOMAIN-CONTAINING PROTEIN"/>
    <property type="match status" value="1"/>
</dbReference>
<dbReference type="InterPro" id="IPR006342">
    <property type="entry name" value="FkbM_mtfrase"/>
</dbReference>
<sequence length="308" mass="36456">MPRYSQYFLGVLSCYMFFLLLRFYFSDDYTDWIESNQDETDLKSVTLRGDKTEIFGLWHRCFAENMLQITDSEEFWRSFVGISRKCDSQSNVNRLGIVTLKNSDEMKQVLFPKIFNAGPHNFFTIGIGRDIRAEKQFRRKMLKLGNNVTFFGADPIPYKNGELYSQIGSYFPLAIGGKSGISNARVMEKYGYIETNMIHIDIVYFFKEILNITTIDNLWFDAEGEEFNNDFFDVFYENGRFEQNKIDVCQINIEIHITSDVANRKREFMKFLKRVIEEKRYGVFFGDAYGHIRMYMFNFSSQYCLEKF</sequence>
<dbReference type="eggNOG" id="ENOG502TGB1">
    <property type="taxonomic scope" value="Eukaryota"/>
</dbReference>
<organism evidence="3 4">
    <name type="scientific">Caenorhabditis tropicalis</name>
    <dbReference type="NCBI Taxonomy" id="1561998"/>
    <lineage>
        <taxon>Eukaryota</taxon>
        <taxon>Metazoa</taxon>
        <taxon>Ecdysozoa</taxon>
        <taxon>Nematoda</taxon>
        <taxon>Chromadorea</taxon>
        <taxon>Rhabditida</taxon>
        <taxon>Rhabditina</taxon>
        <taxon>Rhabditomorpha</taxon>
        <taxon>Rhabditoidea</taxon>
        <taxon>Rhabditidae</taxon>
        <taxon>Peloderinae</taxon>
        <taxon>Caenorhabditis</taxon>
    </lineage>
</organism>
<dbReference type="AlphaFoldDB" id="A0A1I7TCD7"/>
<accession>A0A1I7TCD7</accession>
<evidence type="ECO:0000259" key="2">
    <source>
        <dbReference type="Pfam" id="PF05050"/>
    </source>
</evidence>
<dbReference type="Proteomes" id="UP000095282">
    <property type="component" value="Unplaced"/>
</dbReference>
<feature type="domain" description="Methyltransferase FkbM" evidence="2">
    <location>
        <begin position="76"/>
        <end position="297"/>
    </location>
</feature>
<feature type="transmembrane region" description="Helical" evidence="1">
    <location>
        <begin position="7"/>
        <end position="25"/>
    </location>
</feature>